<evidence type="ECO:0000256" key="7">
    <source>
        <dbReference type="ARBA" id="ARBA00023004"/>
    </source>
</evidence>
<dbReference type="GO" id="GO:0046872">
    <property type="term" value="F:metal ion binding"/>
    <property type="evidence" value="ECO:0007669"/>
    <property type="project" value="UniProtKB-KW"/>
</dbReference>
<keyword evidence="9 11" id="KW-0238">DNA-binding</keyword>
<dbReference type="FunFam" id="3.40.50.300:FF:001058">
    <property type="entry name" value="ATP-dependent DNA helicase DinG"/>
    <property type="match status" value="1"/>
</dbReference>
<evidence type="ECO:0000256" key="10">
    <source>
        <dbReference type="ARBA" id="ARBA00023235"/>
    </source>
</evidence>
<dbReference type="EMBL" id="JOJP01000001">
    <property type="protein sequence ID" value="KEI71387.1"/>
    <property type="molecule type" value="Genomic_DNA"/>
</dbReference>
<organism evidence="13 14">
    <name type="scientific">Endozoicomonas elysicola</name>
    <dbReference type="NCBI Taxonomy" id="305900"/>
    <lineage>
        <taxon>Bacteria</taxon>
        <taxon>Pseudomonadati</taxon>
        <taxon>Pseudomonadota</taxon>
        <taxon>Gammaproteobacteria</taxon>
        <taxon>Oceanospirillales</taxon>
        <taxon>Endozoicomonadaceae</taxon>
        <taxon>Endozoicomonas</taxon>
    </lineage>
</organism>
<name>A0A081KB61_9GAMM</name>
<dbReference type="PANTHER" id="PTHR11472:SF59">
    <property type="entry name" value="ATP-DEPENDENT DNA HELICASE DING"/>
    <property type="match status" value="1"/>
</dbReference>
<comment type="function">
    <text evidence="11">DNA-dependent ATPase and 5'-3' DNA helicase. Unwinds D-loops, R-loops, forked DNA and G-quadruplex DNA.</text>
</comment>
<feature type="binding site" evidence="11">
    <location>
        <position position="210"/>
    </location>
    <ligand>
        <name>[4Fe-4S] cluster</name>
        <dbReference type="ChEBI" id="CHEBI:49883"/>
    </ligand>
</feature>
<keyword evidence="1 11" id="KW-0004">4Fe-4S</keyword>
<evidence type="ECO:0000256" key="6">
    <source>
        <dbReference type="ARBA" id="ARBA00022840"/>
    </source>
</evidence>
<proteinExistence type="inferred from homology"/>
<dbReference type="InterPro" id="IPR045028">
    <property type="entry name" value="DinG/Rad3-like"/>
</dbReference>
<dbReference type="InterPro" id="IPR006555">
    <property type="entry name" value="ATP-dep_Helicase_C"/>
</dbReference>
<dbReference type="GO" id="GO:0003677">
    <property type="term" value="F:DNA binding"/>
    <property type="evidence" value="ECO:0007669"/>
    <property type="project" value="UniProtKB-UniRule"/>
</dbReference>
<evidence type="ECO:0000256" key="3">
    <source>
        <dbReference type="ARBA" id="ARBA00022741"/>
    </source>
</evidence>
<feature type="domain" description="Helicase ATP-binding" evidence="12">
    <location>
        <begin position="15"/>
        <end position="317"/>
    </location>
</feature>
<evidence type="ECO:0000256" key="1">
    <source>
        <dbReference type="ARBA" id="ARBA00022485"/>
    </source>
</evidence>
<dbReference type="GO" id="GO:0016887">
    <property type="term" value="F:ATP hydrolysis activity"/>
    <property type="evidence" value="ECO:0007669"/>
    <property type="project" value="RHEA"/>
</dbReference>
<dbReference type="RefSeq" id="WP_020582980.1">
    <property type="nucleotide sequence ID" value="NZ_JOJP01000001.1"/>
</dbReference>
<dbReference type="InterPro" id="IPR027417">
    <property type="entry name" value="P-loop_NTPase"/>
</dbReference>
<comment type="caution">
    <text evidence="13">The sequence shown here is derived from an EMBL/GenBank/DDBJ whole genome shotgun (WGS) entry which is preliminary data.</text>
</comment>
<evidence type="ECO:0000256" key="8">
    <source>
        <dbReference type="ARBA" id="ARBA00023014"/>
    </source>
</evidence>
<dbReference type="NCBIfam" id="NF008729">
    <property type="entry name" value="PRK11747.1"/>
    <property type="match status" value="1"/>
</dbReference>
<dbReference type="Pfam" id="PF13307">
    <property type="entry name" value="Helicase_C_2"/>
    <property type="match status" value="1"/>
</dbReference>
<gene>
    <name evidence="11" type="primary">dinG</name>
    <name evidence="13" type="ORF">GV64_12110</name>
</gene>
<keyword evidence="6 11" id="KW-0067">ATP-binding</keyword>
<evidence type="ECO:0000313" key="13">
    <source>
        <dbReference type="EMBL" id="KEI71387.1"/>
    </source>
</evidence>
<dbReference type="PROSITE" id="PS51193">
    <property type="entry name" value="HELICASE_ATP_BIND_2"/>
    <property type="match status" value="1"/>
</dbReference>
<keyword evidence="2 11" id="KW-0479">Metal-binding</keyword>
<dbReference type="GO" id="GO:0005524">
    <property type="term" value="F:ATP binding"/>
    <property type="evidence" value="ECO:0007669"/>
    <property type="project" value="UniProtKB-UniRule"/>
</dbReference>
<protein>
    <recommendedName>
        <fullName evidence="11">ATP-dependent DNA helicase DinG</fullName>
        <ecNumber evidence="11">5.6.2.3</ecNumber>
    </recommendedName>
    <alternativeName>
        <fullName evidence="11">DNA 5'-3' helicase DinG</fullName>
    </alternativeName>
</protein>
<dbReference type="PANTHER" id="PTHR11472">
    <property type="entry name" value="DNA REPAIR DEAD HELICASE RAD3/XP-D SUBFAMILY MEMBER"/>
    <property type="match status" value="1"/>
</dbReference>
<dbReference type="GO" id="GO:0009432">
    <property type="term" value="P:SOS response"/>
    <property type="evidence" value="ECO:0007669"/>
    <property type="project" value="TreeGrafter"/>
</dbReference>
<dbReference type="SUPFAM" id="SSF52540">
    <property type="entry name" value="P-loop containing nucleoside triphosphate hydrolases"/>
    <property type="match status" value="1"/>
</dbReference>
<feature type="binding site" evidence="11">
    <location>
        <position position="216"/>
    </location>
    <ligand>
        <name>[4Fe-4S] cluster</name>
        <dbReference type="ChEBI" id="CHEBI:49883"/>
    </ligand>
</feature>
<reference evidence="13 14" key="1">
    <citation type="submission" date="2014-06" db="EMBL/GenBank/DDBJ databases">
        <title>Whole Genome Sequences of Three Symbiotic Endozoicomonas Bacteria.</title>
        <authorList>
            <person name="Neave M.J."/>
            <person name="Apprill A."/>
            <person name="Voolstra C.R."/>
        </authorList>
    </citation>
    <scope>NUCLEOTIDE SEQUENCE [LARGE SCALE GENOMIC DNA]</scope>
    <source>
        <strain evidence="13 14">DSM 22380</strain>
    </source>
</reference>
<keyword evidence="7 11" id="KW-0408">Iron</keyword>
<dbReference type="EC" id="5.6.2.3" evidence="11"/>
<feature type="binding site" evidence="11">
    <location>
        <position position="205"/>
    </location>
    <ligand>
        <name>[4Fe-4S] cluster</name>
        <dbReference type="ChEBI" id="CHEBI:49883"/>
    </ligand>
</feature>
<feature type="binding site" evidence="11">
    <location>
        <position position="129"/>
    </location>
    <ligand>
        <name>[4Fe-4S] cluster</name>
        <dbReference type="ChEBI" id="CHEBI:49883"/>
    </ligand>
</feature>
<evidence type="ECO:0000313" key="14">
    <source>
        <dbReference type="Proteomes" id="UP000027997"/>
    </source>
</evidence>
<dbReference type="GO" id="GO:0006281">
    <property type="term" value="P:DNA repair"/>
    <property type="evidence" value="ECO:0007669"/>
    <property type="project" value="TreeGrafter"/>
</dbReference>
<dbReference type="HAMAP" id="MF_02205">
    <property type="entry name" value="DinG_proteobact"/>
    <property type="match status" value="1"/>
</dbReference>
<dbReference type="STRING" id="305900.GV64_12110"/>
<evidence type="ECO:0000256" key="5">
    <source>
        <dbReference type="ARBA" id="ARBA00022806"/>
    </source>
</evidence>
<dbReference type="Gene3D" id="3.40.50.300">
    <property type="entry name" value="P-loop containing nucleotide triphosphate hydrolases"/>
    <property type="match status" value="2"/>
</dbReference>
<keyword evidence="5 11" id="KW-0347">Helicase</keyword>
<comment type="similarity">
    <text evidence="11">Belongs to the helicase family. DinG subfamily. Type 1 sub-subfamily.</text>
</comment>
<dbReference type="FunFam" id="3.40.50.300:FF:000437">
    <property type="entry name" value="ATP-dependent DNA helicase DinG"/>
    <property type="match status" value="1"/>
</dbReference>
<keyword evidence="8 11" id="KW-0411">Iron-sulfur</keyword>
<dbReference type="InterPro" id="IPR014013">
    <property type="entry name" value="Helic_SF1/SF2_ATP-bd_DinG/Rad3"/>
</dbReference>
<dbReference type="SMART" id="SM00491">
    <property type="entry name" value="HELICc2"/>
    <property type="match status" value="1"/>
</dbReference>
<dbReference type="GO" id="GO:0051539">
    <property type="term" value="F:4 iron, 4 sulfur cluster binding"/>
    <property type="evidence" value="ECO:0007669"/>
    <property type="project" value="UniProtKB-UniRule"/>
</dbReference>
<dbReference type="eggNOG" id="COG1199">
    <property type="taxonomic scope" value="Bacteria"/>
</dbReference>
<accession>A0A081KB61</accession>
<dbReference type="InterPro" id="IPR010614">
    <property type="entry name" value="RAD3-like_helicase_DEAD"/>
</dbReference>
<evidence type="ECO:0000259" key="12">
    <source>
        <dbReference type="PROSITE" id="PS51193"/>
    </source>
</evidence>
<evidence type="ECO:0000256" key="4">
    <source>
        <dbReference type="ARBA" id="ARBA00022801"/>
    </source>
</evidence>
<comment type="cofactor">
    <cofactor evidence="11">
        <name>[4Fe-4S] cluster</name>
        <dbReference type="ChEBI" id="CHEBI:49883"/>
    </cofactor>
    <text evidence="11">Binds 1 [4Fe-4S] cluster.</text>
</comment>
<dbReference type="Proteomes" id="UP000027997">
    <property type="component" value="Unassembled WGS sequence"/>
</dbReference>
<keyword evidence="3 11" id="KW-0547">Nucleotide-binding</keyword>
<keyword evidence="10 11" id="KW-0413">Isomerase</keyword>
<sequence>MLDEPQKRAIQKAYSAFLESKKLKARPGQKQMIAEIARALGDIRTDSEGRRISDPSVTVIEAGTGTGKTVGYVLPSVVMAQAAKKRLVIATATVTLQEQVINKDLPDIILKTGLKFSYTLAKGRGRYACLSKLDRLLQEEEATASLMDMFAYDGFTLENDQSSLALYQSMLEAFAASKWEGDRDSWPDALEDQQWRTITTDHAQCSGRRCGYFRQCPFYKARGDLEHADVVVANHDLVLADLALGGGAILPEPKDAIYVFDEGHHLPDKAIDHFTCQSRVKGTASWLEKAGRHLQKVLTQQALPGELGELLERIQPEFDALVNALGHTREMLHSIAQFEPKTHFTPQGESQVAFYRFPEGVVPEPLRQQAERLKAGFSKCSGLLEKVAKTLDDAMDGDVPGIDRWQAEQLYPEIGGMQSRMESHFQLWLTYTMKDPEGEPPCARWVKWSEGSFGEELEVFSSPIMSSMPLWQTLWNPAHATIVTSATLAALGSFGRFRMRSGVPAESRCIVVPSPFLHNEAASLVIPAMASDPRNAEEHTGEIIELLPDLLSGDERPKGMLVLFSSRRQMKDVHFGLGKEWQEKILLQDDYSRQELLKKHRQQIDDGNVSILFGLASLAEGIDLPGHYCEHVIIAKIPFAVPDDPVEAALSEWLEAQGRNPFMEITVPDAAIRLIQASGRLLRTEQDRGRITIMDRRLVTARYGQMIMNSLPPFNRIVEPASAVMVR</sequence>
<dbReference type="InterPro" id="IPR039000">
    <property type="entry name" value="DinG_proteobact"/>
</dbReference>
<evidence type="ECO:0000256" key="2">
    <source>
        <dbReference type="ARBA" id="ARBA00022723"/>
    </source>
</evidence>
<keyword evidence="14" id="KW-1185">Reference proteome</keyword>
<comment type="catalytic activity">
    <reaction evidence="11">
        <text>ATP + H2O = ADP + phosphate + H(+)</text>
        <dbReference type="Rhea" id="RHEA:13065"/>
        <dbReference type="ChEBI" id="CHEBI:15377"/>
        <dbReference type="ChEBI" id="CHEBI:15378"/>
        <dbReference type="ChEBI" id="CHEBI:30616"/>
        <dbReference type="ChEBI" id="CHEBI:43474"/>
        <dbReference type="ChEBI" id="CHEBI:456216"/>
        <dbReference type="EC" id="5.6.2.3"/>
    </reaction>
</comment>
<dbReference type="AlphaFoldDB" id="A0A081KB61"/>
<dbReference type="GO" id="GO:0033677">
    <property type="term" value="F:DNA/RNA helicase activity"/>
    <property type="evidence" value="ECO:0007669"/>
    <property type="project" value="TreeGrafter"/>
</dbReference>
<evidence type="ECO:0000256" key="11">
    <source>
        <dbReference type="HAMAP-Rule" id="MF_02205"/>
    </source>
</evidence>
<evidence type="ECO:0000256" key="9">
    <source>
        <dbReference type="ARBA" id="ARBA00023125"/>
    </source>
</evidence>
<dbReference type="Pfam" id="PF06733">
    <property type="entry name" value="DEAD_2"/>
    <property type="match status" value="1"/>
</dbReference>
<dbReference type="GO" id="GO:0043139">
    <property type="term" value="F:5'-3' DNA helicase activity"/>
    <property type="evidence" value="ECO:0007669"/>
    <property type="project" value="UniProtKB-UniRule"/>
</dbReference>
<keyword evidence="4 11" id="KW-0378">Hydrolase</keyword>